<accession>A0ABS4CHK6</accession>
<evidence type="ECO:0000256" key="2">
    <source>
        <dbReference type="ARBA" id="ARBA00023136"/>
    </source>
</evidence>
<dbReference type="PANTHER" id="PTHR46825">
    <property type="entry name" value="D-ALANYL-D-ALANINE-CARBOXYPEPTIDASE/ENDOPEPTIDASE AMPH"/>
    <property type="match status" value="1"/>
</dbReference>
<keyword evidence="2" id="KW-0472">Membrane</keyword>
<reference evidence="4 5" key="1">
    <citation type="submission" date="2020-12" db="EMBL/GenBank/DDBJ databases">
        <title>Vagococcus allomyrinae sp. nov. and Enterococcus lavae sp. nov., isolated from the larvae of Allomyrina dichotoma.</title>
        <authorList>
            <person name="Lee S.D."/>
        </authorList>
    </citation>
    <scope>NUCLEOTIDE SEQUENCE [LARGE SCALE GENOMIC DNA]</scope>
    <source>
        <strain evidence="4 5">BWM-S5</strain>
    </source>
</reference>
<feature type="domain" description="Beta-lactamase-related" evidence="3">
    <location>
        <begin position="23"/>
        <end position="310"/>
    </location>
</feature>
<dbReference type="InterPro" id="IPR001466">
    <property type="entry name" value="Beta-lactam-related"/>
</dbReference>
<evidence type="ECO:0000313" key="4">
    <source>
        <dbReference type="EMBL" id="MBP1046110.1"/>
    </source>
</evidence>
<comment type="caution">
    <text evidence="4">The sequence shown here is derived from an EMBL/GenBank/DDBJ whole genome shotgun (WGS) entry which is preliminary data.</text>
</comment>
<evidence type="ECO:0000256" key="1">
    <source>
        <dbReference type="ARBA" id="ARBA00004370"/>
    </source>
</evidence>
<dbReference type="Gene3D" id="3.40.710.10">
    <property type="entry name" value="DD-peptidase/beta-lactamase superfamily"/>
    <property type="match status" value="1"/>
</dbReference>
<dbReference type="GO" id="GO:0016787">
    <property type="term" value="F:hydrolase activity"/>
    <property type="evidence" value="ECO:0007669"/>
    <property type="project" value="UniProtKB-KW"/>
</dbReference>
<name>A0ABS4CHK6_9ENTE</name>
<dbReference type="SUPFAM" id="SSF56601">
    <property type="entry name" value="beta-lactamase/transpeptidase-like"/>
    <property type="match status" value="1"/>
</dbReference>
<dbReference type="Proteomes" id="UP000673375">
    <property type="component" value="Unassembled WGS sequence"/>
</dbReference>
<organism evidence="4 5">
    <name type="scientific">Enterococcus larvae</name>
    <dbReference type="NCBI Taxonomy" id="2794352"/>
    <lineage>
        <taxon>Bacteria</taxon>
        <taxon>Bacillati</taxon>
        <taxon>Bacillota</taxon>
        <taxon>Bacilli</taxon>
        <taxon>Lactobacillales</taxon>
        <taxon>Enterococcaceae</taxon>
        <taxon>Enterococcus</taxon>
    </lineage>
</organism>
<comment type="subcellular location">
    <subcellularLocation>
        <location evidence="1">Membrane</location>
    </subcellularLocation>
</comment>
<dbReference type="Pfam" id="PF00144">
    <property type="entry name" value="Beta-lactamase"/>
    <property type="match status" value="1"/>
</dbReference>
<dbReference type="RefSeq" id="WP_209556933.1">
    <property type="nucleotide sequence ID" value="NZ_JAEDXU010000003.1"/>
</dbReference>
<dbReference type="EMBL" id="JAEDXU010000003">
    <property type="protein sequence ID" value="MBP1046110.1"/>
    <property type="molecule type" value="Genomic_DNA"/>
</dbReference>
<dbReference type="PANTHER" id="PTHR46825:SF11">
    <property type="entry name" value="PENICILLIN-BINDING PROTEIN 4"/>
    <property type="match status" value="1"/>
</dbReference>
<keyword evidence="5" id="KW-1185">Reference proteome</keyword>
<evidence type="ECO:0000313" key="5">
    <source>
        <dbReference type="Proteomes" id="UP000673375"/>
    </source>
</evidence>
<keyword evidence="4" id="KW-0378">Hydrolase</keyword>
<dbReference type="InterPro" id="IPR012338">
    <property type="entry name" value="Beta-lactam/transpept-like"/>
</dbReference>
<protein>
    <submittedName>
        <fullName evidence="4">Serine hydrolase</fullName>
    </submittedName>
</protein>
<proteinExistence type="predicted"/>
<sequence>MAYIDSLYEYLDFYEKNNYLQGNLLVLDKGKPIIQRSYGDASIEYGIRNSVETKFMIGSLTKAFTSMIVFILHEQKQLDINESIQTYLTDFPDSSEISIYHCLTCTTGFPDFTSMKGFWEKEMRLTRTLDEMMDWIKNQEQLFEAGTQHAYSSSDYLILTKIIELTTGLSYEKALLKYVLEPLDMKDTGCLNEQKIVHDLADSYGYWGSEIKTVKTNLSFPLGAYGMYSTLPDLQIWNQAIQENRLLSEESAVKMFEPFQSTYACGWDIDNLMGQLCRQHMGIIDGFFSSIRQFPEKDFTVIFLSNQAVLPVTTITKQIAEIRFGKKYTAPTEERIVLSEKLQGELVGKYISENNGSSFEIISESNRLYVQMPKRYDVLYKFELILLESASGFTFLRTDKIDETMRITKDALIYKDVDGVLSQFRKS</sequence>
<gene>
    <name evidence="4" type="ORF">I6N96_07430</name>
</gene>
<dbReference type="InterPro" id="IPR050491">
    <property type="entry name" value="AmpC-like"/>
</dbReference>
<evidence type="ECO:0000259" key="3">
    <source>
        <dbReference type="Pfam" id="PF00144"/>
    </source>
</evidence>